<reference evidence="1 2" key="1">
    <citation type="submission" date="2019-06" db="EMBL/GenBank/DDBJ databases">
        <title>A chromosomal-level reference genome of Carpinus fangiana (Coryloideae, Betulaceae).</title>
        <authorList>
            <person name="Yang X."/>
            <person name="Wang Z."/>
            <person name="Zhang L."/>
            <person name="Hao G."/>
            <person name="Liu J."/>
            <person name="Yang Y."/>
        </authorList>
    </citation>
    <scope>NUCLEOTIDE SEQUENCE [LARGE SCALE GENOMIC DNA]</scope>
    <source>
        <strain evidence="1">Cfa_2016G</strain>
        <tissue evidence="1">Leaf</tissue>
    </source>
</reference>
<dbReference type="EMBL" id="VIBQ01000009">
    <property type="protein sequence ID" value="KAB8336653.1"/>
    <property type="molecule type" value="Genomic_DNA"/>
</dbReference>
<evidence type="ECO:0000313" key="1">
    <source>
        <dbReference type="EMBL" id="KAB8336653.1"/>
    </source>
</evidence>
<protein>
    <submittedName>
        <fullName evidence="1">Uncharacterized protein</fullName>
    </submittedName>
</protein>
<accession>A0A5N6KNC2</accession>
<comment type="caution">
    <text evidence="1">The sequence shown here is derived from an EMBL/GenBank/DDBJ whole genome shotgun (WGS) entry which is preliminary data.</text>
</comment>
<organism evidence="1 2">
    <name type="scientific">Carpinus fangiana</name>
    <dbReference type="NCBI Taxonomy" id="176857"/>
    <lineage>
        <taxon>Eukaryota</taxon>
        <taxon>Viridiplantae</taxon>
        <taxon>Streptophyta</taxon>
        <taxon>Embryophyta</taxon>
        <taxon>Tracheophyta</taxon>
        <taxon>Spermatophyta</taxon>
        <taxon>Magnoliopsida</taxon>
        <taxon>eudicotyledons</taxon>
        <taxon>Gunneridae</taxon>
        <taxon>Pentapetalae</taxon>
        <taxon>rosids</taxon>
        <taxon>fabids</taxon>
        <taxon>Fagales</taxon>
        <taxon>Betulaceae</taxon>
        <taxon>Carpinus</taxon>
    </lineage>
</organism>
<sequence length="94" mass="10966">MELAPHHVHRLTPAIDASRDLGMAGILLFLYHCPLELRDASRARYTQAKEEACLMLFKMLVRKDVLFSIVLHVDAATKPRHALRGMTRYHWWEQ</sequence>
<dbReference type="Proteomes" id="UP000327013">
    <property type="component" value="Unassembled WGS sequence"/>
</dbReference>
<keyword evidence="2" id="KW-1185">Reference proteome</keyword>
<dbReference type="AlphaFoldDB" id="A0A5N6KNC2"/>
<proteinExistence type="predicted"/>
<name>A0A5N6KNC2_9ROSI</name>
<evidence type="ECO:0000313" key="2">
    <source>
        <dbReference type="Proteomes" id="UP000327013"/>
    </source>
</evidence>
<gene>
    <name evidence="1" type="ORF">FH972_020964</name>
</gene>